<protein>
    <submittedName>
        <fullName evidence="1">Uncharacterized protein</fullName>
    </submittedName>
</protein>
<dbReference type="AlphaFoldDB" id="A0ABD1FWG3"/>
<dbReference type="EMBL" id="JBEAFC010000012">
    <property type="protein sequence ID" value="KAL1535181.1"/>
    <property type="molecule type" value="Genomic_DNA"/>
</dbReference>
<name>A0ABD1FWG3_SALDI</name>
<accession>A0ABD1FWG3</accession>
<evidence type="ECO:0000313" key="1">
    <source>
        <dbReference type="EMBL" id="KAL1535181.1"/>
    </source>
</evidence>
<reference evidence="1 2" key="1">
    <citation type="submission" date="2024-06" db="EMBL/GenBank/DDBJ databases">
        <title>A chromosome level genome sequence of Diviner's sage (Salvia divinorum).</title>
        <authorList>
            <person name="Ford S.A."/>
            <person name="Ro D.-K."/>
            <person name="Ness R.W."/>
            <person name="Phillips M.A."/>
        </authorList>
    </citation>
    <scope>NUCLEOTIDE SEQUENCE [LARGE SCALE GENOMIC DNA]</scope>
    <source>
        <strain evidence="1">SAF-2024a</strain>
        <tissue evidence="1">Leaf</tissue>
    </source>
</reference>
<gene>
    <name evidence="1" type="ORF">AAHA92_31266</name>
</gene>
<proteinExistence type="predicted"/>
<evidence type="ECO:0000313" key="2">
    <source>
        <dbReference type="Proteomes" id="UP001567538"/>
    </source>
</evidence>
<sequence length="96" mass="11200">MPSFCCRFCVVLPPIPPKLPVSIFSRIPFPSSISKVQVQIPRIPLLNFGKLKCNGRLWKMSRRPRTMESVYWFLSNCFSLLHVKDRQESANYNVQE</sequence>
<comment type="caution">
    <text evidence="1">The sequence shown here is derived from an EMBL/GenBank/DDBJ whole genome shotgun (WGS) entry which is preliminary data.</text>
</comment>
<dbReference type="Proteomes" id="UP001567538">
    <property type="component" value="Unassembled WGS sequence"/>
</dbReference>
<organism evidence="1 2">
    <name type="scientific">Salvia divinorum</name>
    <name type="common">Maria pastora</name>
    <name type="synonym">Diviner's sage</name>
    <dbReference type="NCBI Taxonomy" id="28513"/>
    <lineage>
        <taxon>Eukaryota</taxon>
        <taxon>Viridiplantae</taxon>
        <taxon>Streptophyta</taxon>
        <taxon>Embryophyta</taxon>
        <taxon>Tracheophyta</taxon>
        <taxon>Spermatophyta</taxon>
        <taxon>Magnoliopsida</taxon>
        <taxon>eudicotyledons</taxon>
        <taxon>Gunneridae</taxon>
        <taxon>Pentapetalae</taxon>
        <taxon>asterids</taxon>
        <taxon>lamiids</taxon>
        <taxon>Lamiales</taxon>
        <taxon>Lamiaceae</taxon>
        <taxon>Nepetoideae</taxon>
        <taxon>Mentheae</taxon>
        <taxon>Salviinae</taxon>
        <taxon>Salvia</taxon>
        <taxon>Salvia subgen. Calosphace</taxon>
    </lineage>
</organism>
<keyword evidence="2" id="KW-1185">Reference proteome</keyword>